<dbReference type="Pfam" id="PF08393">
    <property type="entry name" value="DHC_N2"/>
    <property type="match status" value="1"/>
</dbReference>
<sequence>MELEISDTWKEAEKLKDDIISNWTILKDYNDEFEELAGQEWLIFQKKLHLLDEFVSKWNGLLEPYTTITLFIKQDLEKYSELTTALKYLRGTDFTENHWREVFNLIEIEYVKPETLLMKDLLNVAQNIKKHMKELQKISATASSEASVRSALNELELWFAGARLALDARHAAQRRVCVVTNYKEMIAKVEEQQWVVSAAGAAGGAWEARLEAARRFVRAAHHAQRRSVLRSQVY</sequence>
<feature type="domain" description="Dynein heavy chain linker" evidence="1">
    <location>
        <begin position="17"/>
        <end position="197"/>
    </location>
</feature>
<dbReference type="GO" id="GO:0045505">
    <property type="term" value="F:dynein intermediate chain binding"/>
    <property type="evidence" value="ECO:0007669"/>
    <property type="project" value="InterPro"/>
</dbReference>
<accession>A0AAU9TY11</accession>
<keyword evidence="3" id="KW-1185">Reference proteome</keyword>
<evidence type="ECO:0000313" key="2">
    <source>
        <dbReference type="EMBL" id="CAH2091873.1"/>
    </source>
</evidence>
<dbReference type="GO" id="GO:0030286">
    <property type="term" value="C:dynein complex"/>
    <property type="evidence" value="ECO:0007669"/>
    <property type="project" value="InterPro"/>
</dbReference>
<proteinExistence type="predicted"/>
<dbReference type="Gene3D" id="1.10.287.2620">
    <property type="match status" value="1"/>
</dbReference>
<evidence type="ECO:0000313" key="3">
    <source>
        <dbReference type="Proteomes" id="UP001153954"/>
    </source>
</evidence>
<organism evidence="2 3">
    <name type="scientific">Euphydryas editha</name>
    <name type="common">Edith's checkerspot</name>
    <dbReference type="NCBI Taxonomy" id="104508"/>
    <lineage>
        <taxon>Eukaryota</taxon>
        <taxon>Metazoa</taxon>
        <taxon>Ecdysozoa</taxon>
        <taxon>Arthropoda</taxon>
        <taxon>Hexapoda</taxon>
        <taxon>Insecta</taxon>
        <taxon>Pterygota</taxon>
        <taxon>Neoptera</taxon>
        <taxon>Endopterygota</taxon>
        <taxon>Lepidoptera</taxon>
        <taxon>Glossata</taxon>
        <taxon>Ditrysia</taxon>
        <taxon>Papilionoidea</taxon>
        <taxon>Nymphalidae</taxon>
        <taxon>Nymphalinae</taxon>
        <taxon>Euphydryas</taxon>
    </lineage>
</organism>
<dbReference type="InterPro" id="IPR013602">
    <property type="entry name" value="Dynein_heavy_linker"/>
</dbReference>
<reference evidence="2" key="1">
    <citation type="submission" date="2022-03" db="EMBL/GenBank/DDBJ databases">
        <authorList>
            <person name="Tunstrom K."/>
        </authorList>
    </citation>
    <scope>NUCLEOTIDE SEQUENCE</scope>
</reference>
<dbReference type="PANTHER" id="PTHR45703">
    <property type="entry name" value="DYNEIN HEAVY CHAIN"/>
    <property type="match status" value="1"/>
</dbReference>
<dbReference type="GO" id="GO:0051959">
    <property type="term" value="F:dynein light intermediate chain binding"/>
    <property type="evidence" value="ECO:0007669"/>
    <property type="project" value="InterPro"/>
</dbReference>
<protein>
    <recommendedName>
        <fullName evidence="1">Dynein heavy chain linker domain-containing protein</fullName>
    </recommendedName>
</protein>
<comment type="caution">
    <text evidence="2">The sequence shown here is derived from an EMBL/GenBank/DDBJ whole genome shotgun (WGS) entry which is preliminary data.</text>
</comment>
<dbReference type="EMBL" id="CAKOGL010000011">
    <property type="protein sequence ID" value="CAH2091873.1"/>
    <property type="molecule type" value="Genomic_DNA"/>
</dbReference>
<dbReference type="AlphaFoldDB" id="A0AAU9TY11"/>
<dbReference type="PANTHER" id="PTHR45703:SF22">
    <property type="entry name" value="DYNEIN CYTOPLASMIC 2 HEAVY CHAIN 1"/>
    <property type="match status" value="1"/>
</dbReference>
<dbReference type="GO" id="GO:0007018">
    <property type="term" value="P:microtubule-based movement"/>
    <property type="evidence" value="ECO:0007669"/>
    <property type="project" value="InterPro"/>
</dbReference>
<gene>
    <name evidence="2" type="ORF">EEDITHA_LOCUS7691</name>
</gene>
<dbReference type="InterPro" id="IPR026983">
    <property type="entry name" value="DHC"/>
</dbReference>
<evidence type="ECO:0000259" key="1">
    <source>
        <dbReference type="Pfam" id="PF08393"/>
    </source>
</evidence>
<dbReference type="Proteomes" id="UP001153954">
    <property type="component" value="Unassembled WGS sequence"/>
</dbReference>
<name>A0AAU9TY11_EUPED</name>